<evidence type="ECO:0000313" key="1">
    <source>
        <dbReference type="EMBL" id="KIM22469.1"/>
    </source>
</evidence>
<gene>
    <name evidence="1" type="ORF">M408DRAFT_28698</name>
</gene>
<proteinExistence type="predicted"/>
<dbReference type="HOGENOM" id="CLU_1305526_0_0_1"/>
<evidence type="ECO:0000313" key="2">
    <source>
        <dbReference type="Proteomes" id="UP000054097"/>
    </source>
</evidence>
<keyword evidence="2" id="KW-1185">Reference proteome</keyword>
<reference evidence="2" key="2">
    <citation type="submission" date="2015-01" db="EMBL/GenBank/DDBJ databases">
        <title>Evolutionary Origins and Diversification of the Mycorrhizal Mutualists.</title>
        <authorList>
            <consortium name="DOE Joint Genome Institute"/>
            <consortium name="Mycorrhizal Genomics Consortium"/>
            <person name="Kohler A."/>
            <person name="Kuo A."/>
            <person name="Nagy L.G."/>
            <person name="Floudas D."/>
            <person name="Copeland A."/>
            <person name="Barry K.W."/>
            <person name="Cichocki N."/>
            <person name="Veneault-Fourrey C."/>
            <person name="LaButti K."/>
            <person name="Lindquist E.A."/>
            <person name="Lipzen A."/>
            <person name="Lundell T."/>
            <person name="Morin E."/>
            <person name="Murat C."/>
            <person name="Riley R."/>
            <person name="Ohm R."/>
            <person name="Sun H."/>
            <person name="Tunlid A."/>
            <person name="Henrissat B."/>
            <person name="Grigoriev I.V."/>
            <person name="Hibbett D.S."/>
            <person name="Martin F."/>
        </authorList>
    </citation>
    <scope>NUCLEOTIDE SEQUENCE [LARGE SCALE GENOMIC DNA]</scope>
    <source>
        <strain evidence="2">MAFF 305830</strain>
    </source>
</reference>
<reference evidence="1 2" key="1">
    <citation type="submission" date="2014-04" db="EMBL/GenBank/DDBJ databases">
        <authorList>
            <consortium name="DOE Joint Genome Institute"/>
            <person name="Kuo A."/>
            <person name="Zuccaro A."/>
            <person name="Kohler A."/>
            <person name="Nagy L.G."/>
            <person name="Floudas D."/>
            <person name="Copeland A."/>
            <person name="Barry K.W."/>
            <person name="Cichocki N."/>
            <person name="Veneault-Fourrey C."/>
            <person name="LaButti K."/>
            <person name="Lindquist E.A."/>
            <person name="Lipzen A."/>
            <person name="Lundell T."/>
            <person name="Morin E."/>
            <person name="Murat C."/>
            <person name="Sun H."/>
            <person name="Tunlid A."/>
            <person name="Henrissat B."/>
            <person name="Grigoriev I.V."/>
            <person name="Hibbett D.S."/>
            <person name="Martin F."/>
            <person name="Nordberg H.P."/>
            <person name="Cantor M.N."/>
            <person name="Hua S.X."/>
        </authorList>
    </citation>
    <scope>NUCLEOTIDE SEQUENCE [LARGE SCALE GENOMIC DNA]</scope>
    <source>
        <strain evidence="1 2">MAFF 305830</strain>
    </source>
</reference>
<protein>
    <recommendedName>
        <fullName evidence="3">F-box domain-containing protein</fullName>
    </recommendedName>
</protein>
<dbReference type="Proteomes" id="UP000054097">
    <property type="component" value="Unassembled WGS sequence"/>
</dbReference>
<organism evidence="1 2">
    <name type="scientific">Serendipita vermifera MAFF 305830</name>
    <dbReference type="NCBI Taxonomy" id="933852"/>
    <lineage>
        <taxon>Eukaryota</taxon>
        <taxon>Fungi</taxon>
        <taxon>Dikarya</taxon>
        <taxon>Basidiomycota</taxon>
        <taxon>Agaricomycotina</taxon>
        <taxon>Agaricomycetes</taxon>
        <taxon>Sebacinales</taxon>
        <taxon>Serendipitaceae</taxon>
        <taxon>Serendipita</taxon>
    </lineage>
</organism>
<dbReference type="EMBL" id="KN824355">
    <property type="protein sequence ID" value="KIM22469.1"/>
    <property type="molecule type" value="Genomic_DNA"/>
</dbReference>
<dbReference type="AlphaFoldDB" id="A0A0C3AQX4"/>
<accession>A0A0C3AQX4</accession>
<sequence>MPKTYLRYAPRLRSIHVHRFPYPDPQGGPLSLPSLESFISDASLFNGPTLDDYGSLLRSCEHVSSLTLLQTTFLDGTHVASDIPLIHLKYLELSIYVMVLGSANILGNARHRQTSLDYDETNLRLGMQKYVFMPNLLAISFKNCTFIDSKGAGDFADALARRQEILKETSSLPGIEGLSFIGKENEASKVFCSRLRQAKQLDDVDIQVAEN</sequence>
<name>A0A0C3AQX4_SERVB</name>
<evidence type="ECO:0008006" key="3">
    <source>
        <dbReference type="Google" id="ProtNLM"/>
    </source>
</evidence>